<dbReference type="Proteomes" id="UP001203852">
    <property type="component" value="Unassembled WGS sequence"/>
</dbReference>
<sequence>MFITYTHVDDIKAPAKKRQVHLYQNRRRKEIKAASTALSKNHAAKPGEADAVSWPSHKFPMALQADLLFEGIILLMWSSFPPSLKQSSHAERDQVFMGIRGAVMSKLHARLSVPQLCSDDFNRGLDDNVEIHCEGLRQMVKLRGGLAANDVQPQTKYSITACVHLIHHNETVMTGLTGEGSAEMMVDLAILRRGLSPKMNMTPNNKIVYPAHPFSPELCKTIATLPKGFEDMALKQVLSVQVIDLLHRLTRTIERGPAEFPKDTSIAVEMMRLSMEPEANIVEKGVILLTFVFARFLSDKATKGSSSPQSMRTDDAIKEPVGRWARFAFGIQKEVDSDFIAWTTFVLWLACEDYGYSEKEQDELVDRLARTQPTMKNKDRLSSVVTKYFFHQSLEQDLDMFWKSLMTKS</sequence>
<name>A0AAN6E6L7_9EURO</name>
<keyword evidence="2" id="KW-1185">Reference proteome</keyword>
<comment type="caution">
    <text evidence="1">The sequence shown here is derived from an EMBL/GenBank/DDBJ whole genome shotgun (WGS) entry which is preliminary data.</text>
</comment>
<organism evidence="1 2">
    <name type="scientific">Exophiala viscosa</name>
    <dbReference type="NCBI Taxonomy" id="2486360"/>
    <lineage>
        <taxon>Eukaryota</taxon>
        <taxon>Fungi</taxon>
        <taxon>Dikarya</taxon>
        <taxon>Ascomycota</taxon>
        <taxon>Pezizomycotina</taxon>
        <taxon>Eurotiomycetes</taxon>
        <taxon>Chaetothyriomycetidae</taxon>
        <taxon>Chaetothyriales</taxon>
        <taxon>Herpotrichiellaceae</taxon>
        <taxon>Exophiala</taxon>
    </lineage>
</organism>
<dbReference type="AlphaFoldDB" id="A0AAN6E6L7"/>
<gene>
    <name evidence="1" type="ORF">EDD36DRAFT_481155</name>
</gene>
<evidence type="ECO:0000313" key="2">
    <source>
        <dbReference type="Proteomes" id="UP001203852"/>
    </source>
</evidence>
<protein>
    <submittedName>
        <fullName evidence="1">Uncharacterized protein</fullName>
    </submittedName>
</protein>
<accession>A0AAN6E6L7</accession>
<dbReference type="EMBL" id="MU404350">
    <property type="protein sequence ID" value="KAI1619110.1"/>
    <property type="molecule type" value="Genomic_DNA"/>
</dbReference>
<proteinExistence type="predicted"/>
<evidence type="ECO:0000313" key="1">
    <source>
        <dbReference type="EMBL" id="KAI1619110.1"/>
    </source>
</evidence>
<reference evidence="1" key="1">
    <citation type="journal article" date="2022" name="bioRxiv">
        <title>Deciphering the potential niche of two novel black yeast fungi from a biological soil crust based on their genomes, phenotypes, and melanin regulation.</title>
        <authorList>
            <consortium name="DOE Joint Genome Institute"/>
            <person name="Carr E.C."/>
            <person name="Barton Q."/>
            <person name="Grambo S."/>
            <person name="Sullivan M."/>
            <person name="Renfro C.M."/>
            <person name="Kuo A."/>
            <person name="Pangilinan J."/>
            <person name="Lipzen A."/>
            <person name="Keymanesh K."/>
            <person name="Savage E."/>
            <person name="Barry K."/>
            <person name="Grigoriev I.V."/>
            <person name="Riekhof W.R."/>
            <person name="Harris S.S."/>
        </authorList>
    </citation>
    <scope>NUCLEOTIDE SEQUENCE</scope>
    <source>
        <strain evidence="1">JF 03-4F</strain>
    </source>
</reference>